<comment type="caution">
    <text evidence="2">The sequence shown here is derived from an EMBL/GenBank/DDBJ whole genome shotgun (WGS) entry which is preliminary data.</text>
</comment>
<reference evidence="2" key="2">
    <citation type="submission" date="2022-01" db="EMBL/GenBank/DDBJ databases">
        <authorList>
            <person name="Yamashiro T."/>
            <person name="Shiraishi A."/>
            <person name="Satake H."/>
            <person name="Nakayama K."/>
        </authorList>
    </citation>
    <scope>NUCLEOTIDE SEQUENCE</scope>
</reference>
<dbReference type="CDD" id="cd09272">
    <property type="entry name" value="RNase_HI_RT_Ty1"/>
    <property type="match status" value="1"/>
</dbReference>
<dbReference type="InterPro" id="IPR013103">
    <property type="entry name" value="RVT_2"/>
</dbReference>
<reference evidence="2" key="1">
    <citation type="journal article" date="2022" name="Int. J. Mol. Sci.">
        <title>Draft Genome of Tanacetum Coccineum: Genomic Comparison of Closely Related Tanacetum-Family Plants.</title>
        <authorList>
            <person name="Yamashiro T."/>
            <person name="Shiraishi A."/>
            <person name="Nakayama K."/>
            <person name="Satake H."/>
        </authorList>
    </citation>
    <scope>NUCLEOTIDE SEQUENCE</scope>
</reference>
<feature type="domain" description="Reverse transcriptase Ty1/copia-type" evidence="1">
    <location>
        <begin position="401"/>
        <end position="515"/>
    </location>
</feature>
<dbReference type="Proteomes" id="UP001151760">
    <property type="component" value="Unassembled WGS sequence"/>
</dbReference>
<name>A0ABQ5EL95_9ASTR</name>
<proteinExistence type="predicted"/>
<gene>
    <name evidence="2" type="ORF">Tco_0977843</name>
</gene>
<dbReference type="EMBL" id="BQNB010016428">
    <property type="protein sequence ID" value="GJT51686.1"/>
    <property type="molecule type" value="Genomic_DNA"/>
</dbReference>
<protein>
    <submittedName>
        <fullName evidence="2">Ribonuclease H-like domain-containing protein</fullName>
    </submittedName>
</protein>
<sequence>MSIMDNDLFTYEVEIPGLASIPCDLNNEDNSKQQMTHGSDMEYDPSNVEFTEWLALKFYNHKTMDQNTKNALWIYWARGDDEVELTDEESSDSDDEDEVAEIFRIDNNTHKDYKDDWIYEWNEDVPWVHEKPWTDDGVWKEPTLVKHYCKPFNYKNRRNYQEESFTHKEEMAPMALSDSEVKTCSKTCLKNYETLKKQCDDLLVKLNESEFKAATYKRGLATLEDQIITYKKNEVLFSEEVAVLKREINYKVNSEQSFGKEQVSQDKSSFVESSPNVDKETIFPAKKNVEFTKPENHEKPVKKLVSYVHGRKEDTIILKALLLLILLDNNLHVDPSVNTASSYDQDSPKDMFTMGASHTLEATHVEFFSDKDEPEIKPTSIAKALSDSSWVEAMQEELLNKKDERGIVIRNKARLVAQGHRQEQGIDYEEVFAPVAEIETIRLFLAYASFMGFLVYQMDVKSAFLYGTIKEEVYVTQPPGFKDPNHPNKVYKVVKALYGLHQAPRAWFMLMTLSLALQIRNLQQKEDGIIISQDKYIAKILKKFNYIDVKSASTPVDLEKPLVKDGDANDVDVHLYRYMIGSLMYLTTSRPDIMFAVCACARFQVTPKTSHLLAVKRIFRYLKGKPTLGLWYSRDSPFELVAYTDSDYAGATQDRKSTTRGCQFLGNRLIYWQYKKQTMVATSTTEDEYVAAASCCGQLLGIIVNRLKSGSYKVKSGRHS</sequence>
<evidence type="ECO:0000313" key="3">
    <source>
        <dbReference type="Proteomes" id="UP001151760"/>
    </source>
</evidence>
<dbReference type="Pfam" id="PF07727">
    <property type="entry name" value="RVT_2"/>
    <property type="match status" value="1"/>
</dbReference>
<organism evidence="2 3">
    <name type="scientific">Tanacetum coccineum</name>
    <dbReference type="NCBI Taxonomy" id="301880"/>
    <lineage>
        <taxon>Eukaryota</taxon>
        <taxon>Viridiplantae</taxon>
        <taxon>Streptophyta</taxon>
        <taxon>Embryophyta</taxon>
        <taxon>Tracheophyta</taxon>
        <taxon>Spermatophyta</taxon>
        <taxon>Magnoliopsida</taxon>
        <taxon>eudicotyledons</taxon>
        <taxon>Gunneridae</taxon>
        <taxon>Pentapetalae</taxon>
        <taxon>asterids</taxon>
        <taxon>campanulids</taxon>
        <taxon>Asterales</taxon>
        <taxon>Asteraceae</taxon>
        <taxon>Asteroideae</taxon>
        <taxon>Anthemideae</taxon>
        <taxon>Anthemidinae</taxon>
        <taxon>Tanacetum</taxon>
    </lineage>
</organism>
<keyword evidence="3" id="KW-1185">Reference proteome</keyword>
<dbReference type="PANTHER" id="PTHR11439:SF509">
    <property type="entry name" value="RNA-DIRECTED DNA POLYMERASE"/>
    <property type="match status" value="1"/>
</dbReference>
<evidence type="ECO:0000313" key="2">
    <source>
        <dbReference type="EMBL" id="GJT51686.1"/>
    </source>
</evidence>
<dbReference type="InterPro" id="IPR043502">
    <property type="entry name" value="DNA/RNA_pol_sf"/>
</dbReference>
<evidence type="ECO:0000259" key="1">
    <source>
        <dbReference type="Pfam" id="PF07727"/>
    </source>
</evidence>
<accession>A0ABQ5EL95</accession>
<dbReference type="PANTHER" id="PTHR11439">
    <property type="entry name" value="GAG-POL-RELATED RETROTRANSPOSON"/>
    <property type="match status" value="1"/>
</dbReference>
<dbReference type="SUPFAM" id="SSF56672">
    <property type="entry name" value="DNA/RNA polymerases"/>
    <property type="match status" value="1"/>
</dbReference>